<dbReference type="GO" id="GO:0006352">
    <property type="term" value="P:DNA-templated transcription initiation"/>
    <property type="evidence" value="ECO:0007669"/>
    <property type="project" value="InterPro"/>
</dbReference>
<dbReference type="InterPro" id="IPR013325">
    <property type="entry name" value="RNA_pol_sigma_r2"/>
</dbReference>
<dbReference type="SUPFAM" id="SSF88946">
    <property type="entry name" value="Sigma2 domain of RNA polymerase sigma factors"/>
    <property type="match status" value="1"/>
</dbReference>
<dbReference type="PANTHER" id="PTHR30603">
    <property type="entry name" value="RNA POLYMERASE SIGMA FACTOR RPO"/>
    <property type="match status" value="1"/>
</dbReference>
<proteinExistence type="predicted"/>
<dbReference type="Gene3D" id="1.10.601.10">
    <property type="entry name" value="RNA Polymerase Primary Sigma Factor"/>
    <property type="match status" value="1"/>
</dbReference>
<dbReference type="InterPro" id="IPR007627">
    <property type="entry name" value="RNA_pol_sigma70_r2"/>
</dbReference>
<evidence type="ECO:0000313" key="2">
    <source>
        <dbReference type="EMBL" id="SUM33258.1"/>
    </source>
</evidence>
<evidence type="ECO:0000313" key="3">
    <source>
        <dbReference type="Proteomes" id="UP000255277"/>
    </source>
</evidence>
<sequence length="69" mass="8004">MHKKRLNWLKKSNKAIEIAKSRLAEANLRLVVSIAKRYVGRGMLFLDLIQEGNMGLIKSSRKVRLQQRV</sequence>
<feature type="domain" description="RNA polymerase sigma-70 region 2" evidence="1">
    <location>
        <begin position="23"/>
        <end position="64"/>
    </location>
</feature>
<gene>
    <name evidence="2" type="primary">sigA_2</name>
    <name evidence="2" type="ORF">NCTC12195_02715</name>
</gene>
<dbReference type="PANTHER" id="PTHR30603:SF60">
    <property type="entry name" value="RNA POLYMERASE SIGMA FACTOR RPOD"/>
    <property type="match status" value="1"/>
</dbReference>
<dbReference type="Proteomes" id="UP000255277">
    <property type="component" value="Unassembled WGS sequence"/>
</dbReference>
<evidence type="ECO:0000259" key="1">
    <source>
        <dbReference type="Pfam" id="PF04542"/>
    </source>
</evidence>
<dbReference type="EMBL" id="UHDK01000001">
    <property type="protein sequence ID" value="SUM33258.1"/>
    <property type="molecule type" value="Genomic_DNA"/>
</dbReference>
<dbReference type="Pfam" id="PF04542">
    <property type="entry name" value="Sigma70_r2"/>
    <property type="match status" value="1"/>
</dbReference>
<dbReference type="GO" id="GO:0003700">
    <property type="term" value="F:DNA-binding transcription factor activity"/>
    <property type="evidence" value="ECO:0007669"/>
    <property type="project" value="InterPro"/>
</dbReference>
<dbReference type="AlphaFoldDB" id="A0A380FGH6"/>
<organism evidence="2 3">
    <name type="scientific">Staphylococcus gallinarum</name>
    <dbReference type="NCBI Taxonomy" id="1293"/>
    <lineage>
        <taxon>Bacteria</taxon>
        <taxon>Bacillati</taxon>
        <taxon>Bacillota</taxon>
        <taxon>Bacilli</taxon>
        <taxon>Bacillales</taxon>
        <taxon>Staphylococcaceae</taxon>
        <taxon>Staphylococcus</taxon>
    </lineage>
</organism>
<reference evidence="2 3" key="1">
    <citation type="submission" date="2018-06" db="EMBL/GenBank/DDBJ databases">
        <authorList>
            <consortium name="Pathogen Informatics"/>
            <person name="Doyle S."/>
        </authorList>
    </citation>
    <scope>NUCLEOTIDE SEQUENCE [LARGE SCALE GENOMIC DNA]</scope>
    <source>
        <strain evidence="2 3">NCTC12195</strain>
    </source>
</reference>
<accession>A0A380FGH6</accession>
<name>A0A380FGH6_STAGA</name>
<protein>
    <submittedName>
        <fullName evidence="2">RNA polymerase sigma factor RpoD</fullName>
    </submittedName>
</protein>
<dbReference type="InterPro" id="IPR050239">
    <property type="entry name" value="Sigma-70_RNA_pol_init_factors"/>
</dbReference>